<dbReference type="SUPFAM" id="SSF53474">
    <property type="entry name" value="alpha/beta-Hydrolases"/>
    <property type="match status" value="1"/>
</dbReference>
<evidence type="ECO:0000313" key="2">
    <source>
        <dbReference type="Proteomes" id="UP000078046"/>
    </source>
</evidence>
<dbReference type="PANTHER" id="PTHR11440">
    <property type="entry name" value="LECITHIN-CHOLESTEROL ACYLTRANSFERASE-RELATED"/>
    <property type="match status" value="1"/>
</dbReference>
<comment type="caution">
    <text evidence="1">The sequence shown here is derived from an EMBL/GenBank/DDBJ whole genome shotgun (WGS) entry which is preliminary data.</text>
</comment>
<name>A0A177AVK8_9BILA</name>
<organism evidence="1 2">
    <name type="scientific">Intoshia linei</name>
    <dbReference type="NCBI Taxonomy" id="1819745"/>
    <lineage>
        <taxon>Eukaryota</taxon>
        <taxon>Metazoa</taxon>
        <taxon>Spiralia</taxon>
        <taxon>Lophotrochozoa</taxon>
        <taxon>Mesozoa</taxon>
        <taxon>Orthonectida</taxon>
        <taxon>Rhopaluridae</taxon>
        <taxon>Intoshia</taxon>
    </lineage>
</organism>
<evidence type="ECO:0000313" key="1">
    <source>
        <dbReference type="EMBL" id="OAF65451.1"/>
    </source>
</evidence>
<proteinExistence type="predicted"/>
<accession>A0A177AVK8</accession>
<keyword evidence="1" id="KW-0808">Transferase</keyword>
<dbReference type="GO" id="GO:0008374">
    <property type="term" value="F:O-acyltransferase activity"/>
    <property type="evidence" value="ECO:0007669"/>
    <property type="project" value="InterPro"/>
</dbReference>
<protein>
    <submittedName>
        <fullName evidence="1">Lecithin-cholesterol acyltransferase</fullName>
    </submittedName>
</protein>
<keyword evidence="2" id="KW-1185">Reference proteome</keyword>
<dbReference type="Proteomes" id="UP000078046">
    <property type="component" value="Unassembled WGS sequence"/>
</dbReference>
<dbReference type="InterPro" id="IPR029058">
    <property type="entry name" value="AB_hydrolase_fold"/>
</dbReference>
<dbReference type="EMBL" id="LWCA01001286">
    <property type="protein sequence ID" value="OAF65451.1"/>
    <property type="molecule type" value="Genomic_DNA"/>
</dbReference>
<keyword evidence="1" id="KW-0012">Acyltransferase</keyword>
<gene>
    <name evidence="1" type="ORF">A3Q56_06842</name>
</gene>
<dbReference type="Pfam" id="PF02450">
    <property type="entry name" value="LCAT"/>
    <property type="match status" value="1"/>
</dbReference>
<sequence>MFEKIFNRIFVICVIVPTLALWDPIIFIPGDGGTKLEAKLTNAKVDSFKCEKNHDWFLLWVSVEELVPFVSLECFLERMTLEYNSTDNRRGHNRKGVEIRVAGNSYGNVSSIEYLSEWPLVKTEIFNGLIEPLKNMGYVDGFNLRGAPYDFRHAPDEKQIQLLRNLIIETYEINKKKKVILVAHSMGGIILNILLRLESKKWKEKYIKKVITISTPWGGTMKTLKLITTGDNLGIFVVNGKELRDFQRSMQSTMLLLPSKIWGNDPVILSQGKNYTAFDYASLFKDINFQEGYERYKTVETLLNDVQDMDVELICTHGIDVDTLQYLDYRNTNISTGTPTSIYEKADGTVNLKSLKYCQNWKNTKYVTFQKSEHNGILHDKQFIKFFMETIFKEDPTYTYKELIKPSIVYKTSNFQT</sequence>
<dbReference type="OrthoDB" id="190846at2759"/>
<dbReference type="GO" id="GO:0006629">
    <property type="term" value="P:lipid metabolic process"/>
    <property type="evidence" value="ECO:0007669"/>
    <property type="project" value="InterPro"/>
</dbReference>
<dbReference type="AlphaFoldDB" id="A0A177AVK8"/>
<reference evidence="1 2" key="1">
    <citation type="submission" date="2016-04" db="EMBL/GenBank/DDBJ databases">
        <title>The genome of Intoshia linei affirms orthonectids as highly simplified spiralians.</title>
        <authorList>
            <person name="Mikhailov K.V."/>
            <person name="Slusarev G.S."/>
            <person name="Nikitin M.A."/>
            <person name="Logacheva M.D."/>
            <person name="Penin A."/>
            <person name="Aleoshin V."/>
            <person name="Panchin Y.V."/>
        </authorList>
    </citation>
    <scope>NUCLEOTIDE SEQUENCE [LARGE SCALE GENOMIC DNA]</scope>
    <source>
        <strain evidence="1">Intl2013</strain>
        <tissue evidence="1">Whole animal</tissue>
    </source>
</reference>
<dbReference type="InterPro" id="IPR003386">
    <property type="entry name" value="LACT/PDAT_acylTrfase"/>
</dbReference>
<dbReference type="Gene3D" id="3.40.50.1820">
    <property type="entry name" value="alpha/beta hydrolase"/>
    <property type="match status" value="2"/>
</dbReference>